<protein>
    <submittedName>
        <fullName evidence="1">Uncharacterized protein</fullName>
    </submittedName>
</protein>
<evidence type="ECO:0000313" key="1">
    <source>
        <dbReference type="EMBL" id="KAK9708363.1"/>
    </source>
</evidence>
<comment type="caution">
    <text evidence="1">The sequence shown here is derived from an EMBL/GenBank/DDBJ whole genome shotgun (WGS) entry which is preliminary data.</text>
</comment>
<reference evidence="1 2" key="1">
    <citation type="journal article" date="2024" name="BMC Genomics">
        <title>De novo assembly and annotation of Popillia japonica's genome with initial clues to its potential as an invasive pest.</title>
        <authorList>
            <person name="Cucini C."/>
            <person name="Boschi S."/>
            <person name="Funari R."/>
            <person name="Cardaioli E."/>
            <person name="Iannotti N."/>
            <person name="Marturano G."/>
            <person name="Paoli F."/>
            <person name="Bruttini M."/>
            <person name="Carapelli A."/>
            <person name="Frati F."/>
            <person name="Nardi F."/>
        </authorList>
    </citation>
    <scope>NUCLEOTIDE SEQUENCE [LARGE SCALE GENOMIC DNA]</scope>
    <source>
        <strain evidence="1">DMR45628</strain>
    </source>
</reference>
<evidence type="ECO:0000313" key="2">
    <source>
        <dbReference type="Proteomes" id="UP001458880"/>
    </source>
</evidence>
<name>A0AAW1JVZ7_POPJA</name>
<sequence length="69" mass="7876">MLYATNIQSAAVKFACEREKMTLQKFATKYDISVAPAGLFVDTDYGYIHRCVPRWSRTGRCPSRSKVQL</sequence>
<accession>A0AAW1JVZ7</accession>
<keyword evidence="2" id="KW-1185">Reference proteome</keyword>
<gene>
    <name evidence="1" type="ORF">QE152_g27231</name>
</gene>
<dbReference type="AlphaFoldDB" id="A0AAW1JVZ7"/>
<proteinExistence type="predicted"/>
<dbReference type="Proteomes" id="UP001458880">
    <property type="component" value="Unassembled WGS sequence"/>
</dbReference>
<dbReference type="EMBL" id="JASPKY010000331">
    <property type="protein sequence ID" value="KAK9708363.1"/>
    <property type="molecule type" value="Genomic_DNA"/>
</dbReference>
<organism evidence="1 2">
    <name type="scientific">Popillia japonica</name>
    <name type="common">Japanese beetle</name>
    <dbReference type="NCBI Taxonomy" id="7064"/>
    <lineage>
        <taxon>Eukaryota</taxon>
        <taxon>Metazoa</taxon>
        <taxon>Ecdysozoa</taxon>
        <taxon>Arthropoda</taxon>
        <taxon>Hexapoda</taxon>
        <taxon>Insecta</taxon>
        <taxon>Pterygota</taxon>
        <taxon>Neoptera</taxon>
        <taxon>Endopterygota</taxon>
        <taxon>Coleoptera</taxon>
        <taxon>Polyphaga</taxon>
        <taxon>Scarabaeiformia</taxon>
        <taxon>Scarabaeidae</taxon>
        <taxon>Rutelinae</taxon>
        <taxon>Popillia</taxon>
    </lineage>
</organism>